<dbReference type="PROSITE" id="PS00374">
    <property type="entry name" value="MGMT"/>
    <property type="match status" value="1"/>
</dbReference>
<dbReference type="InterPro" id="IPR014048">
    <property type="entry name" value="MethylDNA_cys_MeTrfase_DNA-bd"/>
</dbReference>
<dbReference type="NCBIfam" id="TIGR00589">
    <property type="entry name" value="ogt"/>
    <property type="match status" value="1"/>
</dbReference>
<dbReference type="EMBL" id="LNQE01001267">
    <property type="protein sequence ID" value="KUG19647.1"/>
    <property type="molecule type" value="Genomic_DNA"/>
</dbReference>
<keyword evidence="5" id="KW-0234">DNA repair</keyword>
<reference evidence="8" key="1">
    <citation type="journal article" date="2015" name="Proc. Natl. Acad. Sci. U.S.A.">
        <title>Networks of energetic and metabolic interactions define dynamics in microbial communities.</title>
        <authorList>
            <person name="Embree M."/>
            <person name="Liu J.K."/>
            <person name="Al-Bassam M.M."/>
            <person name="Zengler K."/>
        </authorList>
    </citation>
    <scope>NUCLEOTIDE SEQUENCE</scope>
</reference>
<evidence type="ECO:0000256" key="3">
    <source>
        <dbReference type="ARBA" id="ARBA00022679"/>
    </source>
</evidence>
<dbReference type="PANTHER" id="PTHR10815:SF13">
    <property type="entry name" value="METHYLATED-DNA--PROTEIN-CYSTEINE METHYLTRANSFERASE"/>
    <property type="match status" value="1"/>
</dbReference>
<dbReference type="SUPFAM" id="SSF46767">
    <property type="entry name" value="Methylated DNA-protein cysteine methyltransferase, C-terminal domain"/>
    <property type="match status" value="1"/>
</dbReference>
<evidence type="ECO:0000313" key="8">
    <source>
        <dbReference type="EMBL" id="KUG19647.1"/>
    </source>
</evidence>
<dbReference type="InterPro" id="IPR036388">
    <property type="entry name" value="WH-like_DNA-bd_sf"/>
</dbReference>
<evidence type="ECO:0000259" key="7">
    <source>
        <dbReference type="Pfam" id="PF01035"/>
    </source>
</evidence>
<evidence type="ECO:0000256" key="1">
    <source>
        <dbReference type="ARBA" id="ARBA00001286"/>
    </source>
</evidence>
<dbReference type="Pfam" id="PF01035">
    <property type="entry name" value="DNA_binding_1"/>
    <property type="match status" value="1"/>
</dbReference>
<keyword evidence="3 8" id="KW-0808">Transferase</keyword>
<accession>A0A0W8FFI4</accession>
<keyword evidence="4" id="KW-0227">DNA damage</keyword>
<gene>
    <name evidence="8" type="ORF">ASZ90_010617</name>
</gene>
<dbReference type="InterPro" id="IPR001497">
    <property type="entry name" value="MethylDNA_cys_MeTrfase_AS"/>
</dbReference>
<dbReference type="GO" id="GO:0003908">
    <property type="term" value="F:methylated-DNA-[protein]-cysteine S-methyltransferase activity"/>
    <property type="evidence" value="ECO:0007669"/>
    <property type="project" value="UniProtKB-EC"/>
</dbReference>
<evidence type="ECO:0000256" key="4">
    <source>
        <dbReference type="ARBA" id="ARBA00022763"/>
    </source>
</evidence>
<sequence>MEIMTGSCRFGLWHVHVAWKGDLVHHLRFAREGIDGPVPDVIRQYCAGKPVDPVSLRSIATAGDTVSAAIYRAVRSVPYGETATYGEIALRVGTSPRAVGGAMARNPTPLVVPCHRIVAQGGIGGFSPAVEIKEALLRMEARERGKGGLNRSSPHSF</sequence>
<dbReference type="CDD" id="cd06445">
    <property type="entry name" value="ATase"/>
    <property type="match status" value="1"/>
</dbReference>
<organism evidence="8">
    <name type="scientific">hydrocarbon metagenome</name>
    <dbReference type="NCBI Taxonomy" id="938273"/>
    <lineage>
        <taxon>unclassified sequences</taxon>
        <taxon>metagenomes</taxon>
        <taxon>ecological metagenomes</taxon>
    </lineage>
</organism>
<keyword evidence="2 8" id="KW-0489">Methyltransferase</keyword>
<name>A0A0W8FFI4_9ZZZZ</name>
<comment type="catalytic activity">
    <reaction evidence="1">
        <text>a 4-O-methyl-thymidine in DNA + L-cysteinyl-[protein] = a thymidine in DNA + S-methyl-L-cysteinyl-[protein]</text>
        <dbReference type="Rhea" id="RHEA:53428"/>
        <dbReference type="Rhea" id="RHEA-COMP:10131"/>
        <dbReference type="Rhea" id="RHEA-COMP:10132"/>
        <dbReference type="Rhea" id="RHEA-COMP:13555"/>
        <dbReference type="Rhea" id="RHEA-COMP:13556"/>
        <dbReference type="ChEBI" id="CHEBI:29950"/>
        <dbReference type="ChEBI" id="CHEBI:82612"/>
        <dbReference type="ChEBI" id="CHEBI:137386"/>
        <dbReference type="ChEBI" id="CHEBI:137387"/>
        <dbReference type="EC" id="2.1.1.63"/>
    </reaction>
</comment>
<dbReference type="Gene3D" id="1.10.10.10">
    <property type="entry name" value="Winged helix-like DNA-binding domain superfamily/Winged helix DNA-binding domain"/>
    <property type="match status" value="1"/>
</dbReference>
<comment type="catalytic activity">
    <reaction evidence="6">
        <text>a 6-O-methyl-2'-deoxyguanosine in DNA + L-cysteinyl-[protein] = S-methyl-L-cysteinyl-[protein] + a 2'-deoxyguanosine in DNA</text>
        <dbReference type="Rhea" id="RHEA:24000"/>
        <dbReference type="Rhea" id="RHEA-COMP:10131"/>
        <dbReference type="Rhea" id="RHEA-COMP:10132"/>
        <dbReference type="Rhea" id="RHEA-COMP:11367"/>
        <dbReference type="Rhea" id="RHEA-COMP:11368"/>
        <dbReference type="ChEBI" id="CHEBI:29950"/>
        <dbReference type="ChEBI" id="CHEBI:82612"/>
        <dbReference type="ChEBI" id="CHEBI:85445"/>
        <dbReference type="ChEBI" id="CHEBI:85448"/>
        <dbReference type="EC" id="2.1.1.63"/>
    </reaction>
</comment>
<comment type="caution">
    <text evidence="8">The sequence shown here is derived from an EMBL/GenBank/DDBJ whole genome shotgun (WGS) entry which is preliminary data.</text>
</comment>
<dbReference type="AlphaFoldDB" id="A0A0W8FFI4"/>
<dbReference type="InterPro" id="IPR036217">
    <property type="entry name" value="MethylDNA_cys_MeTrfase_DNAb"/>
</dbReference>
<dbReference type="EC" id="2.1.1.63" evidence="8"/>
<evidence type="ECO:0000256" key="5">
    <source>
        <dbReference type="ARBA" id="ARBA00023204"/>
    </source>
</evidence>
<dbReference type="PANTHER" id="PTHR10815">
    <property type="entry name" value="METHYLATED-DNA--PROTEIN-CYSTEINE METHYLTRANSFERASE"/>
    <property type="match status" value="1"/>
</dbReference>
<dbReference type="GO" id="GO:0032259">
    <property type="term" value="P:methylation"/>
    <property type="evidence" value="ECO:0007669"/>
    <property type="project" value="UniProtKB-KW"/>
</dbReference>
<dbReference type="GO" id="GO:0006281">
    <property type="term" value="P:DNA repair"/>
    <property type="evidence" value="ECO:0007669"/>
    <property type="project" value="UniProtKB-KW"/>
</dbReference>
<feature type="domain" description="Methylated-DNA-[protein]-cysteine S-methyltransferase DNA binding" evidence="7">
    <location>
        <begin position="68"/>
        <end position="141"/>
    </location>
</feature>
<evidence type="ECO:0000256" key="2">
    <source>
        <dbReference type="ARBA" id="ARBA00022603"/>
    </source>
</evidence>
<evidence type="ECO:0000256" key="6">
    <source>
        <dbReference type="ARBA" id="ARBA00049348"/>
    </source>
</evidence>
<proteinExistence type="predicted"/>
<protein>
    <submittedName>
        <fullName evidence="8">Methylated-dna--protein-cysteine methyltransferase</fullName>
        <ecNumber evidence="8">2.1.1.63</ecNumber>
    </submittedName>
</protein>